<evidence type="ECO:0000313" key="4">
    <source>
        <dbReference type="Proteomes" id="UP000028705"/>
    </source>
</evidence>
<protein>
    <submittedName>
        <fullName evidence="3">Uncharacterized protein</fullName>
    </submittedName>
</protein>
<feature type="chain" id="PRO_5001802581" evidence="2">
    <location>
        <begin position="19"/>
        <end position="176"/>
    </location>
</feature>
<gene>
    <name evidence="3" type="ORF">IW15_02430</name>
</gene>
<comment type="caution">
    <text evidence="3">The sequence shown here is derived from an EMBL/GenBank/DDBJ whole genome shotgun (WGS) entry which is preliminary data.</text>
</comment>
<dbReference type="eggNOG" id="ENOG50333M9">
    <property type="taxonomic scope" value="Bacteria"/>
</dbReference>
<dbReference type="Proteomes" id="UP000028705">
    <property type="component" value="Unassembled WGS sequence"/>
</dbReference>
<reference evidence="3 4" key="1">
    <citation type="submission" date="2014-07" db="EMBL/GenBank/DDBJ databases">
        <title>Genome of Chryseobacterium soli DSM 19298.</title>
        <authorList>
            <person name="Stropko S.J."/>
            <person name="Pipes S.E."/>
            <person name="Newman J."/>
        </authorList>
    </citation>
    <scope>NUCLEOTIDE SEQUENCE [LARGE SCALE GENOMIC DNA]</scope>
    <source>
        <strain evidence="3 4">DSM 19298</strain>
    </source>
</reference>
<dbReference type="AlphaFoldDB" id="A0A086ACA6"/>
<evidence type="ECO:0000256" key="1">
    <source>
        <dbReference type="SAM" id="MobiDB-lite"/>
    </source>
</evidence>
<feature type="signal peptide" evidence="2">
    <location>
        <begin position="1"/>
        <end position="18"/>
    </location>
</feature>
<dbReference type="STRING" id="445961.IW15_02430"/>
<sequence>MRKLLFTLFIIAGFGLHAQNAQNIQSSEYDWKKMDPKQRKEVINNLSPEERKVLLTKFRNNMVMENLNIDPNDKAEFTSLYTEYLENQKQIKSQFNSNFNPETLSDDEAKAKLQQSFEVGQKLLDNRKKYAEKMQQVIPCQKVLKLFQSEGMMRDKMNERRPHNGNGGAERPKQNP</sequence>
<evidence type="ECO:0000256" key="2">
    <source>
        <dbReference type="SAM" id="SignalP"/>
    </source>
</evidence>
<keyword evidence="4" id="KW-1185">Reference proteome</keyword>
<name>A0A086ACA6_9FLAO</name>
<dbReference type="EMBL" id="JPRH01000001">
    <property type="protein sequence ID" value="KFF14320.1"/>
    <property type="molecule type" value="Genomic_DNA"/>
</dbReference>
<organism evidence="3 4">
    <name type="scientific">Chryseobacterium soli</name>
    <dbReference type="NCBI Taxonomy" id="445961"/>
    <lineage>
        <taxon>Bacteria</taxon>
        <taxon>Pseudomonadati</taxon>
        <taxon>Bacteroidota</taxon>
        <taxon>Flavobacteriia</taxon>
        <taxon>Flavobacteriales</taxon>
        <taxon>Weeksellaceae</taxon>
        <taxon>Chryseobacterium group</taxon>
        <taxon>Chryseobacterium</taxon>
    </lineage>
</organism>
<feature type="region of interest" description="Disordered" evidence="1">
    <location>
        <begin position="154"/>
        <end position="176"/>
    </location>
</feature>
<dbReference type="OrthoDB" id="1252088at2"/>
<accession>A0A086ACA6</accession>
<evidence type="ECO:0000313" key="3">
    <source>
        <dbReference type="EMBL" id="KFF14320.1"/>
    </source>
</evidence>
<proteinExistence type="predicted"/>
<dbReference type="RefSeq" id="WP_034709000.1">
    <property type="nucleotide sequence ID" value="NZ_JAODPJ010000002.1"/>
</dbReference>
<keyword evidence="2" id="KW-0732">Signal</keyword>